<keyword evidence="10" id="KW-0732">Signal</keyword>
<evidence type="ECO:0000256" key="1">
    <source>
        <dbReference type="ARBA" id="ARBA00004191"/>
    </source>
</evidence>
<evidence type="ECO:0000256" key="6">
    <source>
        <dbReference type="ARBA" id="ARBA00022512"/>
    </source>
</evidence>
<dbReference type="EnsemblPlants" id="OGLUM11G04280.1">
    <property type="protein sequence ID" value="OGLUM11G04280.1"/>
    <property type="gene ID" value="OGLUM11G04280"/>
</dbReference>
<evidence type="ECO:0000256" key="3">
    <source>
        <dbReference type="ARBA" id="ARBA00006027"/>
    </source>
</evidence>
<evidence type="ECO:0000259" key="11">
    <source>
        <dbReference type="SMART" id="SM00856"/>
    </source>
</evidence>
<dbReference type="GO" id="GO:0045490">
    <property type="term" value="P:pectin catabolic process"/>
    <property type="evidence" value="ECO:0007669"/>
    <property type="project" value="UniProtKB-UniRule"/>
</dbReference>
<dbReference type="HOGENOM" id="CLU_012243_9_2_1"/>
<dbReference type="InterPro" id="IPR012334">
    <property type="entry name" value="Pectin_lyas_fold"/>
</dbReference>
<dbReference type="GO" id="GO:0030599">
    <property type="term" value="F:pectinesterase activity"/>
    <property type="evidence" value="ECO:0007669"/>
    <property type="project" value="UniProtKB-UniRule"/>
</dbReference>
<evidence type="ECO:0000256" key="4">
    <source>
        <dbReference type="ARBA" id="ARBA00007786"/>
    </source>
</evidence>
<dbReference type="InterPro" id="IPR000070">
    <property type="entry name" value="Pectinesterase_cat"/>
</dbReference>
<dbReference type="GO" id="GO:0042545">
    <property type="term" value="P:cell wall modification"/>
    <property type="evidence" value="ECO:0007669"/>
    <property type="project" value="UniProtKB-UniRule"/>
</dbReference>
<feature type="domain" description="Pectinesterase inhibitor" evidence="11">
    <location>
        <begin position="28"/>
        <end position="152"/>
    </location>
</feature>
<dbReference type="EC" id="3.1.1.11" evidence="5 10"/>
<dbReference type="FunFam" id="2.160.20.10:FF:000029">
    <property type="entry name" value="Pectinesterase 4"/>
    <property type="match status" value="1"/>
</dbReference>
<dbReference type="eggNOG" id="ENOG502QSQ4">
    <property type="taxonomic scope" value="Eukaryota"/>
</dbReference>
<accession>A0A0E0BFV6</accession>
<keyword evidence="7 10" id="KW-0378">Hydrolase</keyword>
<keyword evidence="10" id="KW-0964">Secreted</keyword>
<dbReference type="InterPro" id="IPR018040">
    <property type="entry name" value="Pectinesterase_Tyr_AS"/>
</dbReference>
<reference evidence="12" key="2">
    <citation type="submission" date="2018-05" db="EMBL/GenBank/DDBJ databases">
        <title>OgluRS3 (Oryza glumaepatula Reference Sequence Version 3).</title>
        <authorList>
            <person name="Zhang J."/>
            <person name="Kudrna D."/>
            <person name="Lee S."/>
            <person name="Talag J."/>
            <person name="Welchert J."/>
            <person name="Wing R.A."/>
        </authorList>
    </citation>
    <scope>NUCLEOTIDE SEQUENCE [LARGE SCALE GENOMIC DNA]</scope>
</reference>
<dbReference type="PROSITE" id="PS00503">
    <property type="entry name" value="PECTINESTERASE_2"/>
    <property type="match status" value="1"/>
</dbReference>
<evidence type="ECO:0000313" key="13">
    <source>
        <dbReference type="Proteomes" id="UP000026961"/>
    </source>
</evidence>
<name>A0A0E0BFV6_9ORYZ</name>
<dbReference type="Gene3D" id="1.20.140.40">
    <property type="entry name" value="Invertase/pectin methylesterase inhibitor family protein"/>
    <property type="match status" value="1"/>
</dbReference>
<dbReference type="Gene3D" id="2.160.20.10">
    <property type="entry name" value="Single-stranded right-handed beta-helix, Pectin lyase-like"/>
    <property type="match status" value="1"/>
</dbReference>
<dbReference type="Pfam" id="PF04043">
    <property type="entry name" value="PMEI"/>
    <property type="match status" value="1"/>
</dbReference>
<keyword evidence="6 10" id="KW-0134">Cell wall</keyword>
<protein>
    <recommendedName>
        <fullName evidence="5 10">Pectinesterase</fullName>
        <ecNumber evidence="5 10">3.1.1.11</ecNumber>
    </recommendedName>
</protein>
<feature type="chain" id="PRO_5005115672" description="Pectinesterase" evidence="10">
    <location>
        <begin position="30"/>
        <end position="533"/>
    </location>
</feature>
<dbReference type="Proteomes" id="UP000026961">
    <property type="component" value="Chromosome 11"/>
</dbReference>
<organism evidence="12">
    <name type="scientific">Oryza glumipatula</name>
    <dbReference type="NCBI Taxonomy" id="40148"/>
    <lineage>
        <taxon>Eukaryota</taxon>
        <taxon>Viridiplantae</taxon>
        <taxon>Streptophyta</taxon>
        <taxon>Embryophyta</taxon>
        <taxon>Tracheophyta</taxon>
        <taxon>Spermatophyta</taxon>
        <taxon>Magnoliopsida</taxon>
        <taxon>Liliopsida</taxon>
        <taxon>Poales</taxon>
        <taxon>Poaceae</taxon>
        <taxon>BOP clade</taxon>
        <taxon>Oryzoideae</taxon>
        <taxon>Oryzeae</taxon>
        <taxon>Oryzinae</taxon>
        <taxon>Oryza</taxon>
    </lineage>
</organism>
<dbReference type="Pfam" id="PF01095">
    <property type="entry name" value="Pectinesterase"/>
    <property type="match status" value="2"/>
</dbReference>
<dbReference type="SUPFAM" id="SSF51126">
    <property type="entry name" value="Pectin lyase-like"/>
    <property type="match status" value="1"/>
</dbReference>
<evidence type="ECO:0000256" key="5">
    <source>
        <dbReference type="ARBA" id="ARBA00013229"/>
    </source>
</evidence>
<dbReference type="PROSITE" id="PS00800">
    <property type="entry name" value="PECTINESTERASE_1"/>
    <property type="match status" value="1"/>
</dbReference>
<evidence type="ECO:0000256" key="9">
    <source>
        <dbReference type="PROSITE-ProRule" id="PRU10040"/>
    </source>
</evidence>
<comment type="similarity">
    <text evidence="4">In the C-terminal section; belongs to the pectinesterase family.</text>
</comment>
<feature type="active site" evidence="9">
    <location>
        <position position="365"/>
    </location>
</feature>
<dbReference type="GO" id="GO:0004857">
    <property type="term" value="F:enzyme inhibitor activity"/>
    <property type="evidence" value="ECO:0007669"/>
    <property type="project" value="InterPro"/>
</dbReference>
<dbReference type="SUPFAM" id="SSF101148">
    <property type="entry name" value="Plant invertase/pectin methylesterase inhibitor"/>
    <property type="match status" value="1"/>
</dbReference>
<dbReference type="AlphaFoldDB" id="A0A0E0BFV6"/>
<comment type="similarity">
    <text evidence="3">In the N-terminal section; belongs to the PMEI family.</text>
</comment>
<dbReference type="PANTHER" id="PTHR31707">
    <property type="entry name" value="PECTINESTERASE"/>
    <property type="match status" value="1"/>
</dbReference>
<keyword evidence="10" id="KW-0961">Cell wall biogenesis/degradation</keyword>
<dbReference type="InterPro" id="IPR006501">
    <property type="entry name" value="Pectinesterase_inhib_dom"/>
</dbReference>
<dbReference type="UniPathway" id="UPA00545">
    <property type="reaction ID" value="UER00823"/>
</dbReference>
<dbReference type="Gramene" id="OGLUM11G04280.1">
    <property type="protein sequence ID" value="OGLUM11G04280.1"/>
    <property type="gene ID" value="OGLUM11G04280"/>
</dbReference>
<evidence type="ECO:0000256" key="7">
    <source>
        <dbReference type="ARBA" id="ARBA00022801"/>
    </source>
</evidence>
<proteinExistence type="inferred from homology"/>
<dbReference type="InterPro" id="IPR035513">
    <property type="entry name" value="Invertase/methylesterase_inhib"/>
</dbReference>
<reference evidence="12" key="1">
    <citation type="submission" date="2015-04" db="UniProtKB">
        <authorList>
            <consortium name="EnsemblPlants"/>
        </authorList>
    </citation>
    <scope>IDENTIFICATION</scope>
</reference>
<keyword evidence="8 10" id="KW-0063">Aspartyl esterase</keyword>
<evidence type="ECO:0000256" key="10">
    <source>
        <dbReference type="RuleBase" id="RU000589"/>
    </source>
</evidence>
<dbReference type="SMART" id="SM00856">
    <property type="entry name" value="PMEI"/>
    <property type="match status" value="1"/>
</dbReference>
<evidence type="ECO:0000313" key="12">
    <source>
        <dbReference type="EnsemblPlants" id="OGLUM11G04280.1"/>
    </source>
</evidence>
<comment type="subcellular location">
    <subcellularLocation>
        <location evidence="1 10">Secreted</location>
        <location evidence="1 10">Cell wall</location>
    </subcellularLocation>
</comment>
<keyword evidence="13" id="KW-1185">Reference proteome</keyword>
<dbReference type="CDD" id="cd15799">
    <property type="entry name" value="PMEI-like_4"/>
    <property type="match status" value="1"/>
</dbReference>
<feature type="signal peptide" evidence="10">
    <location>
        <begin position="1"/>
        <end position="29"/>
    </location>
</feature>
<dbReference type="InterPro" id="IPR033131">
    <property type="entry name" value="Pectinesterase_Asp_AS"/>
</dbReference>
<comment type="catalytic activity">
    <reaction evidence="10">
        <text>[(1-&gt;4)-alpha-D-galacturonosyl methyl ester](n) + n H2O = [(1-&gt;4)-alpha-D-galacturonosyl](n) + n methanol + n H(+)</text>
        <dbReference type="Rhea" id="RHEA:22380"/>
        <dbReference type="Rhea" id="RHEA-COMP:14570"/>
        <dbReference type="Rhea" id="RHEA-COMP:14573"/>
        <dbReference type="ChEBI" id="CHEBI:15377"/>
        <dbReference type="ChEBI" id="CHEBI:15378"/>
        <dbReference type="ChEBI" id="CHEBI:17790"/>
        <dbReference type="ChEBI" id="CHEBI:140522"/>
        <dbReference type="ChEBI" id="CHEBI:140523"/>
        <dbReference type="EC" id="3.1.1.11"/>
    </reaction>
</comment>
<evidence type="ECO:0000256" key="8">
    <source>
        <dbReference type="ARBA" id="ARBA00023085"/>
    </source>
</evidence>
<dbReference type="STRING" id="40148.A0A0E0BFV6"/>
<sequence>MAAATARARRPHVLCFLLLVMVMPCAISAADLASDGRGRLYQVAMDQAARALAEARAARRDDPRDGVARRGAAQAWADCDQLVAFAVGHLNRTVAAAARGVDGDDVAAWLSAARTTVGTCLDGFGELGASPGPEFAAALANVSRLVTDALAATALRRGTENGARAATNSGDGDGRMLPLDMARPGDADVVVAKDGTGHFCTVGEALKAAARRATNGGRRTVVYVKAGVYNENVEVWTTNLVLVGDGIGRTVITGSRSVRGGYTTFSSATFGTPRSSLSLLASCECECVTLTWMDVHEAVNADGFVACGVTFRNAAGAGSGQAVALRASGDRVAFYRCSFEGHQDTLYAHTLRQFYRECAVAGTVDFVFGNAAAVLQRCSIRVRRPPLPGQPAVVTAQGRVDRYERTGFAIHGGRVTAAARFGAPGAAASAPFEAYLGRPWKEFSRVVYMEAYMDATVGAAGWLAWDGTAFAQSTAFYGEYRNSGPGSGTEGRVRWGGYHVITDPGVAAEFTAGEMVNAGEWLGSTGVPFTPGL</sequence>
<comment type="function">
    <text evidence="10">Acts in the modification of cell walls via demethylesterification of cell wall pectin.</text>
</comment>
<evidence type="ECO:0000256" key="2">
    <source>
        <dbReference type="ARBA" id="ARBA00005184"/>
    </source>
</evidence>
<dbReference type="InterPro" id="IPR011050">
    <property type="entry name" value="Pectin_lyase_fold/virulence"/>
</dbReference>
<comment type="pathway">
    <text evidence="2 10">Glycan metabolism; pectin degradation; 2-dehydro-3-deoxy-D-gluconate from pectin: step 1/5.</text>
</comment>